<name>A0A017H8D7_9RHOB</name>
<dbReference type="Pfam" id="PF04230">
    <property type="entry name" value="PS_pyruv_trans"/>
    <property type="match status" value="1"/>
</dbReference>
<proteinExistence type="predicted"/>
<dbReference type="InterPro" id="IPR007345">
    <property type="entry name" value="Polysacch_pyruvyl_Trfase"/>
</dbReference>
<feature type="domain" description="Polysaccharide pyruvyl transferase" evidence="1">
    <location>
        <begin position="466"/>
        <end position="578"/>
    </location>
</feature>
<reference evidence="2 3" key="1">
    <citation type="submission" date="2013-03" db="EMBL/GenBank/DDBJ databases">
        <authorList>
            <person name="Fiebig A."/>
            <person name="Goeker M."/>
            <person name="Klenk H.-P.P."/>
        </authorList>
    </citation>
    <scope>NUCLEOTIDE SEQUENCE [LARGE SCALE GENOMIC DNA]</scope>
    <source>
        <strain evidence="2 3">DSM 17492</strain>
    </source>
</reference>
<dbReference type="STRING" id="1122180.Lokhon_02174"/>
<dbReference type="PATRIC" id="fig|1122180.6.peg.2156"/>
<sequence length="660" mass="74261">MRSSIEDINDLDGGCMMEIKKKYDFFRREIGGKIYKKSTPVKRNAYGSGSPHGGEKLTLVSYYGGAAYYEEKAGELREKCDSLGVAHDIVRIETQEGESWSSICRRKISFYREMLEKHKSSIMWVDVDTDLLKNINGLAVGDFDIALFMRNFKYLPQFNSSSLSRSFHPGYLLFKYTSTTIHFLDDAVKIERGTEGEFTDDFVLEEAFRTSSAMPRLLLLSPQDIAKPGDEKKPEALFRHGDSGNVKEFKRKVLQHQPRALESETQKTVLRELISKAARQGKKEQVIFLLRHLVAINPKDVESYAKLLNLLKKYGEEAQLKAELKRGSESDYLASQVLRFKLLRALEERKWKRADEIFQEVLSSGDEKLIAFFKSRCFRYDLDRRAEAAGVPDEDRVKLFWWEEPYPGNLGDIINPYIVEKLTGKPPMYAPAGDGMCAIGSVIKFAREGTPVWGSGSPHSSDALHPQAHYHSVRGPHTRNLVLQNGGTCPEVYGDAAWILPLIYAPTVSKKFRTGLILHFTHEESDLDVDPGIKLIPIKRVGYSEIEEFIDEMLSCERIVSTSLHGVIIANAYGIPACLATVSQADRQIHGDGVKFADYYASVGVNNPPVPVDLSNLSKVNHESFNPDDFTPVGEVDVGAILEAAPFEILPEFRGKVKKT</sequence>
<organism evidence="2 3">
    <name type="scientific">Limimaricola hongkongensis DSM 17492</name>
    <dbReference type="NCBI Taxonomy" id="1122180"/>
    <lineage>
        <taxon>Bacteria</taxon>
        <taxon>Pseudomonadati</taxon>
        <taxon>Pseudomonadota</taxon>
        <taxon>Alphaproteobacteria</taxon>
        <taxon>Rhodobacterales</taxon>
        <taxon>Paracoccaceae</taxon>
        <taxon>Limimaricola</taxon>
    </lineage>
</organism>
<dbReference type="eggNOG" id="COG0457">
    <property type="taxonomic scope" value="Bacteria"/>
</dbReference>
<dbReference type="Proteomes" id="UP000025047">
    <property type="component" value="Unassembled WGS sequence"/>
</dbReference>
<protein>
    <recommendedName>
        <fullName evidence="1">Polysaccharide pyruvyl transferase domain-containing protein</fullName>
    </recommendedName>
</protein>
<evidence type="ECO:0000313" key="2">
    <source>
        <dbReference type="EMBL" id="EYD70540.1"/>
    </source>
</evidence>
<evidence type="ECO:0000313" key="3">
    <source>
        <dbReference type="Proteomes" id="UP000025047"/>
    </source>
</evidence>
<comment type="caution">
    <text evidence="2">The sequence shown here is derived from an EMBL/GenBank/DDBJ whole genome shotgun (WGS) entry which is preliminary data.</text>
</comment>
<accession>A0A017H8D7</accession>
<gene>
    <name evidence="2" type="ORF">Lokhon_02174</name>
</gene>
<dbReference type="HOGENOM" id="CLU_437337_0_0_5"/>
<dbReference type="EMBL" id="APGJ01000007">
    <property type="protein sequence ID" value="EYD70540.1"/>
    <property type="molecule type" value="Genomic_DNA"/>
</dbReference>
<dbReference type="AlphaFoldDB" id="A0A017H8D7"/>
<dbReference type="OrthoDB" id="9803627at2"/>
<evidence type="ECO:0000259" key="1">
    <source>
        <dbReference type="Pfam" id="PF04230"/>
    </source>
</evidence>
<keyword evidence="3" id="KW-1185">Reference proteome</keyword>